<evidence type="ECO:0000256" key="10">
    <source>
        <dbReference type="ARBA" id="ARBA00022840"/>
    </source>
</evidence>
<keyword evidence="13" id="KW-0675">Receptor</keyword>
<keyword evidence="11 17" id="KW-1133">Transmembrane helix</keyword>
<dbReference type="GO" id="GO:0005524">
    <property type="term" value="F:ATP binding"/>
    <property type="evidence" value="ECO:0007669"/>
    <property type="project" value="UniProtKB-UniRule"/>
</dbReference>
<evidence type="ECO:0000256" key="16">
    <source>
        <dbReference type="SAM" id="MobiDB-lite"/>
    </source>
</evidence>
<evidence type="ECO:0000256" key="1">
    <source>
        <dbReference type="ARBA" id="ARBA00004167"/>
    </source>
</evidence>
<keyword evidence="5 17" id="KW-0812">Transmembrane</keyword>
<keyword evidence="2" id="KW-0723">Serine/threonine-protein kinase</keyword>
<feature type="domain" description="Gnk2-homologous" evidence="19">
    <location>
        <begin position="30"/>
        <end position="132"/>
    </location>
</feature>
<keyword evidence="21" id="KW-1185">Reference proteome</keyword>
<dbReference type="Pfam" id="PF00069">
    <property type="entry name" value="Pkinase"/>
    <property type="match status" value="1"/>
</dbReference>
<dbReference type="FunFam" id="1.10.510.10:FF:000343">
    <property type="entry name" value="Cysteine-rich receptor-like protein kinase 28"/>
    <property type="match status" value="1"/>
</dbReference>
<dbReference type="InterPro" id="IPR008271">
    <property type="entry name" value="Ser/Thr_kinase_AS"/>
</dbReference>
<evidence type="ECO:0000256" key="4">
    <source>
        <dbReference type="ARBA" id="ARBA00022679"/>
    </source>
</evidence>
<dbReference type="InterPro" id="IPR002902">
    <property type="entry name" value="GNK2"/>
</dbReference>
<dbReference type="OrthoDB" id="4062651at2759"/>
<dbReference type="GO" id="GO:0005886">
    <property type="term" value="C:plasma membrane"/>
    <property type="evidence" value="ECO:0007669"/>
    <property type="project" value="TreeGrafter"/>
</dbReference>
<evidence type="ECO:0000256" key="9">
    <source>
        <dbReference type="ARBA" id="ARBA00022777"/>
    </source>
</evidence>
<gene>
    <name evidence="20" type="ORF">E3N88_06427</name>
</gene>
<dbReference type="SMART" id="SM00220">
    <property type="entry name" value="S_TKc"/>
    <property type="match status" value="1"/>
</dbReference>
<dbReference type="GO" id="GO:0004674">
    <property type="term" value="F:protein serine/threonine kinase activity"/>
    <property type="evidence" value="ECO:0007669"/>
    <property type="project" value="UniProtKB-KW"/>
</dbReference>
<feature type="domain" description="Protein kinase" evidence="18">
    <location>
        <begin position="537"/>
        <end position="813"/>
    </location>
</feature>
<evidence type="ECO:0000256" key="12">
    <source>
        <dbReference type="ARBA" id="ARBA00023136"/>
    </source>
</evidence>
<dbReference type="Gene3D" id="1.10.510.10">
    <property type="entry name" value="Transferase(Phosphotransferase) domain 1"/>
    <property type="match status" value="2"/>
</dbReference>
<dbReference type="CDD" id="cd23509">
    <property type="entry name" value="Gnk2-like"/>
    <property type="match status" value="2"/>
</dbReference>
<proteinExistence type="predicted"/>
<evidence type="ECO:0000256" key="17">
    <source>
        <dbReference type="SAM" id="Phobius"/>
    </source>
</evidence>
<accession>A0A5N6PPG2</accession>
<dbReference type="PANTHER" id="PTHR27002:SF1073">
    <property type="entry name" value="CYSTEINE-RICH RECEPTOR-LIKE PROTEIN KINASE 29"/>
    <property type="match status" value="1"/>
</dbReference>
<dbReference type="InterPro" id="IPR017441">
    <property type="entry name" value="Protein_kinase_ATP_BS"/>
</dbReference>
<evidence type="ECO:0000256" key="6">
    <source>
        <dbReference type="ARBA" id="ARBA00022729"/>
    </source>
</evidence>
<evidence type="ECO:0000256" key="5">
    <source>
        <dbReference type="ARBA" id="ARBA00022692"/>
    </source>
</evidence>
<evidence type="ECO:0000256" key="14">
    <source>
        <dbReference type="ARBA" id="ARBA00023180"/>
    </source>
</evidence>
<protein>
    <submittedName>
        <fullName evidence="20">Uncharacterized protein</fullName>
    </submittedName>
</protein>
<sequence>MSILARKPFLVYFPFIYIHLINTIVVAQPPFVFNRCENTENYTVNSTYKRNLDSTLVALPTSNSGLGFFNFSTGEGNDTANSIALCRGDVNPDVCISCLNDSIVNLRQLCPNQKEALGLYDYCLLQYSNNGLLAYDLQKKDYFFQFNPNLTTDADRFNGTLLVLMDELIRGAAGGGPLIKFATGNRTYPGFVTVYGLVQCAPYLTEQQCRDCLVDEVSKIQLNDYGKIGGKIVLPSCNFRFEIQPFFNRSTLATSTPPFPAPPGPPPPIILPSPPQAAETIDIGALESLQYNFSTIQVATNDFSQKNKLGEGGFGAVYKGKLEDGCEVAVKRLATHSGQGDLEFKNEVLLVAKLQHRNLVRLLGFSIEGKYAKYGQFSVKSDVFSFGVLILEMVTGQKNQLFENGEKSEDLLSFVISIKSCKLSRKANSQQGGILTQSNIQANNLQITHTNPHTANIHITHINIYHKSQNQQTDTTTTHDPYAKKPMKGSMYIVPLFYVSTNSYRRSCPSRAESIDIGALESLKYNFNTIQVATNDFSQENKLGEGGFGAVYKGTLGDGREVAVKRLAKHSGQGDLEFKNEVLLVAKLQHRNLVRLLGFSIEGSERLLIYEYLPNASLDKFLFDPSKRILLDWEKRYNIIKDVAKGLLYLHEDSRLMIIHRDMKASNVLLDANMNAKIADFGMATLFKPEETHGNTRRIVGTYGYMAPEYAKYGQFSVKVDVFSFGVLILEIVTGQKNHLFEDGEETKDLLSFAWESWKNGVGSEMIDPTLMTGSGSLRNIIRSIHIGLLCVQENVVDRPTMGMVVVMLHSLSITLPRPSEPAFYMRADGSEARPRSSQCSLNDASLSELYPR</sequence>
<keyword evidence="14" id="KW-0325">Glycoprotein</keyword>
<keyword evidence="9" id="KW-0418">Kinase</keyword>
<evidence type="ECO:0000313" key="20">
    <source>
        <dbReference type="EMBL" id="KAD6795531.1"/>
    </source>
</evidence>
<keyword evidence="6" id="KW-0732">Signal</keyword>
<dbReference type="InterPro" id="IPR000719">
    <property type="entry name" value="Prot_kinase_dom"/>
</dbReference>
<dbReference type="Pfam" id="PF07714">
    <property type="entry name" value="PK_Tyr_Ser-Thr"/>
    <property type="match status" value="1"/>
</dbReference>
<feature type="compositionally biased region" description="Polar residues" evidence="16">
    <location>
        <begin position="836"/>
        <end position="846"/>
    </location>
</feature>
<dbReference type="FunFam" id="3.30.200.20:FF:000727">
    <property type="entry name" value="Cysteine-rich RLK (RECEPTOR-like protein kinase) 23"/>
    <property type="match status" value="1"/>
</dbReference>
<comment type="subcellular location">
    <subcellularLocation>
        <location evidence="1">Membrane</location>
        <topology evidence="1">Single-pass membrane protein</topology>
    </subcellularLocation>
</comment>
<dbReference type="AlphaFoldDB" id="A0A5N6PPG2"/>
<comment type="caution">
    <text evidence="20">The sequence shown here is derived from an EMBL/GenBank/DDBJ whole genome shotgun (WGS) entry which is preliminary data.</text>
</comment>
<evidence type="ECO:0000256" key="7">
    <source>
        <dbReference type="ARBA" id="ARBA00022737"/>
    </source>
</evidence>
<name>A0A5N6PPG2_9ASTR</name>
<organism evidence="20 21">
    <name type="scientific">Mikania micrantha</name>
    <name type="common">bitter vine</name>
    <dbReference type="NCBI Taxonomy" id="192012"/>
    <lineage>
        <taxon>Eukaryota</taxon>
        <taxon>Viridiplantae</taxon>
        <taxon>Streptophyta</taxon>
        <taxon>Embryophyta</taxon>
        <taxon>Tracheophyta</taxon>
        <taxon>Spermatophyta</taxon>
        <taxon>Magnoliopsida</taxon>
        <taxon>eudicotyledons</taxon>
        <taxon>Gunneridae</taxon>
        <taxon>Pentapetalae</taxon>
        <taxon>asterids</taxon>
        <taxon>campanulids</taxon>
        <taxon>Asterales</taxon>
        <taxon>Asteraceae</taxon>
        <taxon>Asteroideae</taxon>
        <taxon>Heliantheae alliance</taxon>
        <taxon>Eupatorieae</taxon>
        <taxon>Mikania</taxon>
    </lineage>
</organism>
<dbReference type="EMBL" id="SZYD01000003">
    <property type="protein sequence ID" value="KAD6795531.1"/>
    <property type="molecule type" value="Genomic_DNA"/>
</dbReference>
<dbReference type="InterPro" id="IPR038408">
    <property type="entry name" value="GNK2_sf"/>
</dbReference>
<dbReference type="InterPro" id="IPR001245">
    <property type="entry name" value="Ser-Thr/Tyr_kinase_cat_dom"/>
</dbReference>
<evidence type="ECO:0000259" key="18">
    <source>
        <dbReference type="PROSITE" id="PS50011"/>
    </source>
</evidence>
<dbReference type="PROSITE" id="PS00108">
    <property type="entry name" value="PROTEIN_KINASE_ST"/>
    <property type="match status" value="1"/>
</dbReference>
<feature type="domain" description="Gnk2-homologous" evidence="19">
    <location>
        <begin position="139"/>
        <end position="246"/>
    </location>
</feature>
<evidence type="ECO:0000256" key="15">
    <source>
        <dbReference type="PROSITE-ProRule" id="PRU10141"/>
    </source>
</evidence>
<keyword evidence="8 15" id="KW-0547">Nucleotide-binding</keyword>
<dbReference type="PROSITE" id="PS00107">
    <property type="entry name" value="PROTEIN_KINASE_ATP"/>
    <property type="match status" value="1"/>
</dbReference>
<dbReference type="Proteomes" id="UP000326396">
    <property type="component" value="Linkage Group LG11"/>
</dbReference>
<reference evidence="20 21" key="1">
    <citation type="submission" date="2019-05" db="EMBL/GenBank/DDBJ databases">
        <title>Mikania micrantha, genome provides insights into the molecular mechanism of rapid growth.</title>
        <authorList>
            <person name="Liu B."/>
        </authorList>
    </citation>
    <scope>NUCLEOTIDE SEQUENCE [LARGE SCALE GENOMIC DNA]</scope>
    <source>
        <strain evidence="20">NLD-2019</strain>
        <tissue evidence="20">Leaf</tissue>
    </source>
</reference>
<dbReference type="FunFam" id="3.30.200.20:FF:000142">
    <property type="entry name" value="Cysteine-rich receptor-like protein kinase 10"/>
    <property type="match status" value="1"/>
</dbReference>
<keyword evidence="7" id="KW-0677">Repeat</keyword>
<evidence type="ECO:0000256" key="11">
    <source>
        <dbReference type="ARBA" id="ARBA00022989"/>
    </source>
</evidence>
<keyword evidence="10 15" id="KW-0067">ATP-binding</keyword>
<evidence type="ECO:0000256" key="3">
    <source>
        <dbReference type="ARBA" id="ARBA00022553"/>
    </source>
</evidence>
<keyword evidence="4" id="KW-0808">Transferase</keyword>
<dbReference type="Gene3D" id="3.30.430.20">
    <property type="entry name" value="Gnk2 domain, C-X8-C-X2-C motif"/>
    <property type="match status" value="2"/>
</dbReference>
<evidence type="ECO:0000313" key="21">
    <source>
        <dbReference type="Proteomes" id="UP000326396"/>
    </source>
</evidence>
<dbReference type="SUPFAM" id="SSF56112">
    <property type="entry name" value="Protein kinase-like (PK-like)"/>
    <property type="match status" value="2"/>
</dbReference>
<evidence type="ECO:0000256" key="13">
    <source>
        <dbReference type="ARBA" id="ARBA00023170"/>
    </source>
</evidence>
<feature type="region of interest" description="Disordered" evidence="16">
    <location>
        <begin position="833"/>
        <end position="853"/>
    </location>
</feature>
<keyword evidence="3" id="KW-0597">Phosphoprotein</keyword>
<dbReference type="CDD" id="cd14066">
    <property type="entry name" value="STKc_IRAK"/>
    <property type="match status" value="1"/>
</dbReference>
<dbReference type="GO" id="GO:0009737">
    <property type="term" value="P:response to abscisic acid"/>
    <property type="evidence" value="ECO:0007669"/>
    <property type="project" value="UniProtKB-ARBA"/>
</dbReference>
<dbReference type="PROSITE" id="PS50011">
    <property type="entry name" value="PROTEIN_KINASE_DOM"/>
    <property type="match status" value="1"/>
</dbReference>
<dbReference type="PANTHER" id="PTHR27002">
    <property type="entry name" value="RECEPTOR-LIKE SERINE/THREONINE-PROTEIN KINASE SD1-8"/>
    <property type="match status" value="1"/>
</dbReference>
<dbReference type="Gene3D" id="3.30.200.20">
    <property type="entry name" value="Phosphorylase Kinase, domain 1"/>
    <property type="match status" value="2"/>
</dbReference>
<evidence type="ECO:0000259" key="19">
    <source>
        <dbReference type="PROSITE" id="PS51473"/>
    </source>
</evidence>
<dbReference type="Pfam" id="PF01657">
    <property type="entry name" value="Stress-antifung"/>
    <property type="match status" value="2"/>
</dbReference>
<evidence type="ECO:0000256" key="2">
    <source>
        <dbReference type="ARBA" id="ARBA00022527"/>
    </source>
</evidence>
<keyword evidence="12 17" id="KW-0472">Membrane</keyword>
<feature type="transmembrane region" description="Helical" evidence="17">
    <location>
        <begin position="9"/>
        <end position="27"/>
    </location>
</feature>
<dbReference type="InterPro" id="IPR011009">
    <property type="entry name" value="Kinase-like_dom_sf"/>
</dbReference>
<evidence type="ECO:0000256" key="8">
    <source>
        <dbReference type="ARBA" id="ARBA00022741"/>
    </source>
</evidence>
<feature type="binding site" evidence="15">
    <location>
        <position position="565"/>
    </location>
    <ligand>
        <name>ATP</name>
        <dbReference type="ChEBI" id="CHEBI:30616"/>
    </ligand>
</feature>
<dbReference type="PROSITE" id="PS51473">
    <property type="entry name" value="GNK2"/>
    <property type="match status" value="2"/>
</dbReference>